<gene>
    <name evidence="1" type="ORF">ACFOY0_18605</name>
</gene>
<evidence type="ECO:0000313" key="2">
    <source>
        <dbReference type="Proteomes" id="UP001595719"/>
    </source>
</evidence>
<protein>
    <submittedName>
        <fullName evidence="1">Uncharacterized protein</fullName>
    </submittedName>
</protein>
<comment type="caution">
    <text evidence="1">The sequence shown here is derived from an EMBL/GenBank/DDBJ whole genome shotgun (WGS) entry which is preliminary data.</text>
</comment>
<keyword evidence="2" id="KW-1185">Reference proteome</keyword>
<sequence length="40" mass="4541">MKTDALALMEVASPDLEKQGFLAVVFVYREYSEQQVFSSL</sequence>
<evidence type="ECO:0000313" key="1">
    <source>
        <dbReference type="EMBL" id="MFC4393011.1"/>
    </source>
</evidence>
<accession>A0ABV8WCI8</accession>
<dbReference type="Proteomes" id="UP001595719">
    <property type="component" value="Unassembled WGS sequence"/>
</dbReference>
<reference evidence="2" key="1">
    <citation type="journal article" date="2019" name="Int. J. Syst. Evol. Microbiol.">
        <title>The Global Catalogue of Microorganisms (GCM) 10K type strain sequencing project: providing services to taxonomists for standard genome sequencing and annotation.</title>
        <authorList>
            <consortium name="The Broad Institute Genomics Platform"/>
            <consortium name="The Broad Institute Genome Sequencing Center for Infectious Disease"/>
            <person name="Wu L."/>
            <person name="Ma J."/>
        </authorList>
    </citation>
    <scope>NUCLEOTIDE SEQUENCE [LARGE SCALE GENOMIC DNA]</scope>
    <source>
        <strain evidence="2">CGMCC 1.15345</strain>
    </source>
</reference>
<dbReference type="RefSeq" id="WP_256871040.1">
    <property type="nucleotide sequence ID" value="NZ_JBHSCO010000005.1"/>
</dbReference>
<dbReference type="EMBL" id="JBHSCO010000005">
    <property type="protein sequence ID" value="MFC4393011.1"/>
    <property type="molecule type" value="Genomic_DNA"/>
</dbReference>
<proteinExistence type="predicted"/>
<organism evidence="1 2">
    <name type="scientific">Flavobacterium quisquiliarum</name>
    <dbReference type="NCBI Taxonomy" id="1834436"/>
    <lineage>
        <taxon>Bacteria</taxon>
        <taxon>Pseudomonadati</taxon>
        <taxon>Bacteroidota</taxon>
        <taxon>Flavobacteriia</taxon>
        <taxon>Flavobacteriales</taxon>
        <taxon>Flavobacteriaceae</taxon>
        <taxon>Flavobacterium</taxon>
    </lineage>
</organism>
<name>A0ABV8WCI8_9FLAO</name>